<dbReference type="KEGG" id="xyl:ET495_10600"/>
<feature type="transmembrane region" description="Helical" evidence="1">
    <location>
        <begin position="54"/>
        <end position="73"/>
    </location>
</feature>
<evidence type="ECO:0000313" key="3">
    <source>
        <dbReference type="Proteomes" id="UP000291758"/>
    </source>
</evidence>
<dbReference type="Proteomes" id="UP000291758">
    <property type="component" value="Chromosome"/>
</dbReference>
<evidence type="ECO:0000313" key="2">
    <source>
        <dbReference type="EMBL" id="QAY63623.1"/>
    </source>
</evidence>
<protein>
    <submittedName>
        <fullName evidence="2">DUF2530 domain-containing protein</fullName>
    </submittedName>
</protein>
<accession>A0A4P6EPB4</accession>
<name>A0A4P6EPB4_9MICO</name>
<keyword evidence="1" id="KW-1133">Transmembrane helix</keyword>
<sequence length="78" mass="8347">MPSLVRLLTHPETRRPGPPPVSVDLRKVVLWGMAAWGVALVVTGILALTGTLRWTAAAVCASGLALGGLGLLWERRHR</sequence>
<dbReference type="RefSeq" id="WP_129204785.1">
    <property type="nucleotide sequence ID" value="NZ_CP035495.1"/>
</dbReference>
<evidence type="ECO:0000256" key="1">
    <source>
        <dbReference type="SAM" id="Phobius"/>
    </source>
</evidence>
<dbReference type="AlphaFoldDB" id="A0A4P6EPB4"/>
<proteinExistence type="predicted"/>
<organism evidence="2 3">
    <name type="scientific">Xylanimonas allomyrinae</name>
    <dbReference type="NCBI Taxonomy" id="2509459"/>
    <lineage>
        <taxon>Bacteria</taxon>
        <taxon>Bacillati</taxon>
        <taxon>Actinomycetota</taxon>
        <taxon>Actinomycetes</taxon>
        <taxon>Micrococcales</taxon>
        <taxon>Promicromonosporaceae</taxon>
        <taxon>Xylanimonas</taxon>
    </lineage>
</organism>
<dbReference type="EMBL" id="CP035495">
    <property type="protein sequence ID" value="QAY63623.1"/>
    <property type="molecule type" value="Genomic_DNA"/>
</dbReference>
<keyword evidence="3" id="KW-1185">Reference proteome</keyword>
<keyword evidence="1" id="KW-0472">Membrane</keyword>
<gene>
    <name evidence="2" type="ORF">ET495_10600</name>
</gene>
<feature type="transmembrane region" description="Helical" evidence="1">
    <location>
        <begin position="28"/>
        <end position="48"/>
    </location>
</feature>
<reference evidence="2 3" key="1">
    <citation type="submission" date="2019-01" db="EMBL/GenBank/DDBJ databases">
        <title>Genome sequencing of strain 2JSPR-7.</title>
        <authorList>
            <person name="Heo J."/>
            <person name="Kim S.-J."/>
            <person name="Kim J.-S."/>
            <person name="Hong S.-B."/>
            <person name="Kwon S.-W."/>
        </authorList>
    </citation>
    <scope>NUCLEOTIDE SEQUENCE [LARGE SCALE GENOMIC DNA]</scope>
    <source>
        <strain evidence="2 3">2JSPR-7</strain>
    </source>
</reference>
<keyword evidence="1" id="KW-0812">Transmembrane</keyword>
<dbReference type="OrthoDB" id="4833369at2"/>